<name>A0A7H9APS5_9FLAO</name>
<dbReference type="Proteomes" id="UP000509302">
    <property type="component" value="Chromosome"/>
</dbReference>
<protein>
    <submittedName>
        <fullName evidence="2">Uncharacterized protein</fullName>
    </submittedName>
</protein>
<keyword evidence="3" id="KW-1185">Reference proteome</keyword>
<gene>
    <name evidence="2" type="ORF">HYG79_08545</name>
</gene>
<dbReference type="EMBL" id="CP058595">
    <property type="protein sequence ID" value="QLG45393.1"/>
    <property type="molecule type" value="Genomic_DNA"/>
</dbReference>
<keyword evidence="1" id="KW-0472">Membrane</keyword>
<feature type="transmembrane region" description="Helical" evidence="1">
    <location>
        <begin position="45"/>
        <end position="65"/>
    </location>
</feature>
<dbReference type="RefSeq" id="WP_179241682.1">
    <property type="nucleotide sequence ID" value="NZ_CP058595.1"/>
</dbReference>
<keyword evidence="1" id="KW-0812">Transmembrane</keyword>
<evidence type="ECO:0000313" key="3">
    <source>
        <dbReference type="Proteomes" id="UP000509302"/>
    </source>
</evidence>
<proteinExistence type="predicted"/>
<organism evidence="2 3">
    <name type="scientific">Costertonia aggregata</name>
    <dbReference type="NCBI Taxonomy" id="343403"/>
    <lineage>
        <taxon>Bacteria</taxon>
        <taxon>Pseudomonadati</taxon>
        <taxon>Bacteroidota</taxon>
        <taxon>Flavobacteriia</taxon>
        <taxon>Flavobacteriales</taxon>
        <taxon>Flavobacteriaceae</taxon>
        <taxon>Costertonia</taxon>
    </lineage>
</organism>
<dbReference type="AlphaFoldDB" id="A0A7H9APS5"/>
<evidence type="ECO:0000313" key="2">
    <source>
        <dbReference type="EMBL" id="QLG45393.1"/>
    </source>
</evidence>
<evidence type="ECO:0000256" key="1">
    <source>
        <dbReference type="SAM" id="Phobius"/>
    </source>
</evidence>
<dbReference type="KEGG" id="cagg:HYG79_08545"/>
<reference evidence="2 3" key="1">
    <citation type="journal article" date="2006" name="Int. J. Syst. Evol. Microbiol.">
        <title>Costertonia aggregata gen. nov., sp. nov., a mesophilic marine bacterium of the family Flavobacteriaceae, isolated from a mature biofilm.</title>
        <authorList>
            <person name="Kwon K.K."/>
            <person name="Lee Y.K."/>
            <person name="Lee H.K."/>
        </authorList>
    </citation>
    <scope>NUCLEOTIDE SEQUENCE [LARGE SCALE GENOMIC DNA]</scope>
    <source>
        <strain evidence="2 3">KCCM 42265</strain>
    </source>
</reference>
<accession>A0A7H9APS5</accession>
<sequence length="68" mass="7712">MSDISIFNDNDLFLIGLSLLAPLGVFLILGWFFKSSGKRKIGKVFFYLGLAYILFVISIPLILILRME</sequence>
<keyword evidence="1" id="KW-1133">Transmembrane helix</keyword>
<feature type="transmembrane region" description="Helical" evidence="1">
    <location>
        <begin position="12"/>
        <end position="33"/>
    </location>
</feature>